<dbReference type="InterPro" id="IPR050131">
    <property type="entry name" value="Peptidase_S8_subtilisin-like"/>
</dbReference>
<feature type="active site" description="Charge relay system" evidence="5">
    <location>
        <position position="186"/>
    </location>
</feature>
<dbReference type="AlphaFoldDB" id="A0A919S791"/>
<keyword evidence="11" id="KW-1185">Reference proteome</keyword>
<dbReference type="PROSITE" id="PS00138">
    <property type="entry name" value="SUBTILASE_SER"/>
    <property type="match status" value="1"/>
</dbReference>
<dbReference type="Gene3D" id="3.40.50.200">
    <property type="entry name" value="Peptidase S8/S53 domain"/>
    <property type="match status" value="1"/>
</dbReference>
<dbReference type="Gene3D" id="2.60.40.10">
    <property type="entry name" value="Immunoglobulins"/>
    <property type="match status" value="4"/>
</dbReference>
<keyword evidence="2 5" id="KW-0645">Protease</keyword>
<dbReference type="Pfam" id="PF22148">
    <property type="entry name" value="Fervidolysin_NPro-like"/>
    <property type="match status" value="1"/>
</dbReference>
<evidence type="ECO:0000259" key="8">
    <source>
        <dbReference type="Pfam" id="PF12245"/>
    </source>
</evidence>
<keyword evidence="6" id="KW-0732">Signal</keyword>
<evidence type="ECO:0000256" key="6">
    <source>
        <dbReference type="SAM" id="SignalP"/>
    </source>
</evidence>
<name>A0A919S791_9ACTN</name>
<dbReference type="InterPro" id="IPR000209">
    <property type="entry name" value="Peptidase_S8/S53_dom"/>
</dbReference>
<dbReference type="InterPro" id="IPR054399">
    <property type="entry name" value="Fervidolysin-like_N_prodom"/>
</dbReference>
<proteinExistence type="inferred from homology"/>
<dbReference type="SUPFAM" id="SSF52743">
    <property type="entry name" value="Subtilisin-like"/>
    <property type="match status" value="1"/>
</dbReference>
<keyword evidence="3 5" id="KW-0378">Hydrolase</keyword>
<comment type="similarity">
    <text evidence="1 5">Belongs to the peptidase S8 family.</text>
</comment>
<evidence type="ECO:0000259" key="7">
    <source>
        <dbReference type="Pfam" id="PF00082"/>
    </source>
</evidence>
<evidence type="ECO:0000256" key="1">
    <source>
        <dbReference type="ARBA" id="ARBA00011073"/>
    </source>
</evidence>
<dbReference type="GO" id="GO:0004252">
    <property type="term" value="F:serine-type endopeptidase activity"/>
    <property type="evidence" value="ECO:0007669"/>
    <property type="project" value="UniProtKB-UniRule"/>
</dbReference>
<feature type="signal peptide" evidence="6">
    <location>
        <begin position="1"/>
        <end position="34"/>
    </location>
</feature>
<dbReference type="RefSeq" id="WP_212987230.1">
    <property type="nucleotide sequence ID" value="NZ_BAABEA010000038.1"/>
</dbReference>
<comment type="caution">
    <text evidence="10">The sequence shown here is derived from an EMBL/GenBank/DDBJ whole genome shotgun (WGS) entry which is preliminary data.</text>
</comment>
<dbReference type="PRINTS" id="PR00723">
    <property type="entry name" value="SUBTILISIN"/>
</dbReference>
<dbReference type="Pfam" id="PF00082">
    <property type="entry name" value="Peptidase_S8"/>
    <property type="match status" value="1"/>
</dbReference>
<accession>A0A919S791</accession>
<feature type="chain" id="PRO_5036793366" description="Subtilisin family serine protease" evidence="6">
    <location>
        <begin position="35"/>
        <end position="779"/>
    </location>
</feature>
<keyword evidence="4 5" id="KW-0720">Serine protease</keyword>
<dbReference type="PROSITE" id="PS51318">
    <property type="entry name" value="TAT"/>
    <property type="match status" value="1"/>
</dbReference>
<sequence>MSNRSRRPGLKAVATAAAALTALSSALGALPAAAAEPAVAGTSSIIVGVRSGASTTAVVGQLDAAPGIEVLESDPIARLAAADVTVPAADLGAALRQLRSNPGVAYAELNHVVRSTGVTPDDPAFADQWGATRTAQPAAWSRSTGSGVTVAVVDSGVSPVSELAGRLLAGYDFVDDDSDATDVHGHGTQAATVIAAKGNNAAGLAGVCWDCKILPVRVLGANGLGYTDDVAAGITYAADRGAHVINLSLGGPDYSRLTENAVDYAVAKGAVVIASAGNSGVSARSYPAGHPNAIAVAGSTSTDGRYSWSNHGTAADPWVDVAAPGSNIAQGMNGGLYWYAGTSSAGPVVAGIAALARSAAPAASVAQIRAAIETGADPVGTWVAKGRVNAGATLAALTGTPNPAPTPPAPPTPPAGPVITGLGLTDGQLIRGTVTFSPSVTSATALTKVQLRTQSGTKDVTTNLPLTGARQVSWKTTSFTGPATLTLTATDAAGRTATAQVKVTVDNTAPAATITSPAAGAKVTRTVPVTISTTATDVAKAELLVKNTVVATATTAPWTLTWDSAGANAGVSLTVRVTDTAGNVTTVTRAVVADNAGPALSWRTPAADAVVGGTLKVEASATDASGVAKVELLRGDTVLATDTTAPYSFGWNTAGVTGRTALVLRATDKLGYVSTTARTVVVDSKAPVVTSASPAAAASVTGAVATSLVATDEQGVAAIELLVNGKRTAGVRGRTSLVFAIPAGRLTGTPTLTWTVTDKAGNATTVTRTVSIVKAAGRN</sequence>
<dbReference type="PANTHER" id="PTHR43806:SF11">
    <property type="entry name" value="CEREVISIN-RELATED"/>
    <property type="match status" value="1"/>
</dbReference>
<dbReference type="InterPro" id="IPR022038">
    <property type="entry name" value="Ig-like_bact"/>
</dbReference>
<dbReference type="InterPro" id="IPR023828">
    <property type="entry name" value="Peptidase_S8_Ser-AS"/>
</dbReference>
<dbReference type="PANTHER" id="PTHR43806">
    <property type="entry name" value="PEPTIDASE S8"/>
    <property type="match status" value="1"/>
</dbReference>
<dbReference type="Pfam" id="PF12245">
    <property type="entry name" value="Big_3_2"/>
    <property type="match status" value="1"/>
</dbReference>
<dbReference type="InterPro" id="IPR036852">
    <property type="entry name" value="Peptidase_S8/S53_dom_sf"/>
</dbReference>
<evidence type="ECO:0000256" key="2">
    <source>
        <dbReference type="ARBA" id="ARBA00022670"/>
    </source>
</evidence>
<evidence type="ECO:0000256" key="4">
    <source>
        <dbReference type="ARBA" id="ARBA00022825"/>
    </source>
</evidence>
<dbReference type="InterPro" id="IPR006311">
    <property type="entry name" value="TAT_signal"/>
</dbReference>
<dbReference type="Proteomes" id="UP000681340">
    <property type="component" value="Unassembled WGS sequence"/>
</dbReference>
<dbReference type="GO" id="GO:0006508">
    <property type="term" value="P:proteolysis"/>
    <property type="evidence" value="ECO:0007669"/>
    <property type="project" value="UniProtKB-KW"/>
</dbReference>
<dbReference type="InterPro" id="IPR013783">
    <property type="entry name" value="Ig-like_fold"/>
</dbReference>
<dbReference type="InterPro" id="IPR015500">
    <property type="entry name" value="Peptidase_S8_subtilisin-rel"/>
</dbReference>
<evidence type="ECO:0008006" key="12">
    <source>
        <dbReference type="Google" id="ProtNLM"/>
    </source>
</evidence>
<feature type="domain" description="Peptidase S8/S53" evidence="7">
    <location>
        <begin position="145"/>
        <end position="376"/>
    </location>
</feature>
<evidence type="ECO:0000256" key="5">
    <source>
        <dbReference type="PROSITE-ProRule" id="PRU01240"/>
    </source>
</evidence>
<feature type="active site" description="Charge relay system" evidence="5">
    <location>
        <position position="343"/>
    </location>
</feature>
<dbReference type="PROSITE" id="PS51892">
    <property type="entry name" value="SUBTILASE"/>
    <property type="match status" value="1"/>
</dbReference>
<reference evidence="10" key="1">
    <citation type="submission" date="2021-03" db="EMBL/GenBank/DDBJ databases">
        <title>Whole genome shotgun sequence of Actinoplanes auranticolor NBRC 12245.</title>
        <authorList>
            <person name="Komaki H."/>
            <person name="Tamura T."/>
        </authorList>
    </citation>
    <scope>NUCLEOTIDE SEQUENCE</scope>
    <source>
        <strain evidence="10">NBRC 12245</strain>
    </source>
</reference>
<gene>
    <name evidence="10" type="ORF">Aau02nite_11230</name>
</gene>
<feature type="domain" description="Fervidolysin-like N-terminal prodomain" evidence="9">
    <location>
        <begin position="45"/>
        <end position="110"/>
    </location>
</feature>
<evidence type="ECO:0000313" key="10">
    <source>
        <dbReference type="EMBL" id="GIM64568.1"/>
    </source>
</evidence>
<feature type="domain" description="Ig-like" evidence="8">
    <location>
        <begin position="741"/>
        <end position="770"/>
    </location>
</feature>
<protein>
    <recommendedName>
        <fullName evidence="12">Subtilisin family serine protease</fullName>
    </recommendedName>
</protein>
<evidence type="ECO:0000256" key="3">
    <source>
        <dbReference type="ARBA" id="ARBA00022801"/>
    </source>
</evidence>
<evidence type="ECO:0000259" key="9">
    <source>
        <dbReference type="Pfam" id="PF22148"/>
    </source>
</evidence>
<dbReference type="Pfam" id="PF17957">
    <property type="entry name" value="Big_7"/>
    <property type="match status" value="2"/>
</dbReference>
<evidence type="ECO:0000313" key="11">
    <source>
        <dbReference type="Proteomes" id="UP000681340"/>
    </source>
</evidence>
<feature type="active site" description="Charge relay system" evidence="5">
    <location>
        <position position="154"/>
    </location>
</feature>
<organism evidence="10 11">
    <name type="scientific">Actinoplanes auranticolor</name>
    <dbReference type="NCBI Taxonomy" id="47988"/>
    <lineage>
        <taxon>Bacteria</taxon>
        <taxon>Bacillati</taxon>
        <taxon>Actinomycetota</taxon>
        <taxon>Actinomycetes</taxon>
        <taxon>Micromonosporales</taxon>
        <taxon>Micromonosporaceae</taxon>
        <taxon>Actinoplanes</taxon>
    </lineage>
</organism>
<dbReference type="EMBL" id="BOQL01000013">
    <property type="protein sequence ID" value="GIM64568.1"/>
    <property type="molecule type" value="Genomic_DNA"/>
</dbReference>
<dbReference type="GO" id="GO:0005975">
    <property type="term" value="P:carbohydrate metabolic process"/>
    <property type="evidence" value="ECO:0007669"/>
    <property type="project" value="UniProtKB-ARBA"/>
</dbReference>